<dbReference type="VEuPathDB" id="VectorBase:HLOH_055664"/>
<evidence type="ECO:0000256" key="2">
    <source>
        <dbReference type="ARBA" id="ARBA00022771"/>
    </source>
</evidence>
<gene>
    <name evidence="7" type="ORF">HPB48_019504</name>
</gene>
<keyword evidence="8" id="KW-1185">Reference proteome</keyword>
<dbReference type="OMA" id="WITADIM"/>
<evidence type="ECO:0000256" key="5">
    <source>
        <dbReference type="SAM" id="MobiDB-lite"/>
    </source>
</evidence>
<evidence type="ECO:0000259" key="6">
    <source>
        <dbReference type="PROSITE" id="PS50016"/>
    </source>
</evidence>
<dbReference type="InterPro" id="IPR036691">
    <property type="entry name" value="Endo/exonu/phosph_ase_sf"/>
</dbReference>
<reference evidence="7 8" key="1">
    <citation type="journal article" date="2020" name="Cell">
        <title>Large-Scale Comparative Analyses of Tick Genomes Elucidate Their Genetic Diversity and Vector Capacities.</title>
        <authorList>
            <consortium name="Tick Genome and Microbiome Consortium (TIGMIC)"/>
            <person name="Jia N."/>
            <person name="Wang J."/>
            <person name="Shi W."/>
            <person name="Du L."/>
            <person name="Sun Y."/>
            <person name="Zhan W."/>
            <person name="Jiang J.F."/>
            <person name="Wang Q."/>
            <person name="Zhang B."/>
            <person name="Ji P."/>
            <person name="Bell-Sakyi L."/>
            <person name="Cui X.M."/>
            <person name="Yuan T.T."/>
            <person name="Jiang B.G."/>
            <person name="Yang W.F."/>
            <person name="Lam T.T."/>
            <person name="Chang Q.C."/>
            <person name="Ding S.J."/>
            <person name="Wang X.J."/>
            <person name="Zhu J.G."/>
            <person name="Ruan X.D."/>
            <person name="Zhao L."/>
            <person name="Wei J.T."/>
            <person name="Ye R.Z."/>
            <person name="Que T.C."/>
            <person name="Du C.H."/>
            <person name="Zhou Y.H."/>
            <person name="Cheng J.X."/>
            <person name="Dai P.F."/>
            <person name="Guo W.B."/>
            <person name="Han X.H."/>
            <person name="Huang E.J."/>
            <person name="Li L.F."/>
            <person name="Wei W."/>
            <person name="Gao Y.C."/>
            <person name="Liu J.Z."/>
            <person name="Shao H.Z."/>
            <person name="Wang X."/>
            <person name="Wang C.C."/>
            <person name="Yang T.C."/>
            <person name="Huo Q.B."/>
            <person name="Li W."/>
            <person name="Chen H.Y."/>
            <person name="Chen S.E."/>
            <person name="Zhou L.G."/>
            <person name="Ni X.B."/>
            <person name="Tian J.H."/>
            <person name="Sheng Y."/>
            <person name="Liu T."/>
            <person name="Pan Y.S."/>
            <person name="Xia L.Y."/>
            <person name="Li J."/>
            <person name="Zhao F."/>
            <person name="Cao W.C."/>
        </authorList>
    </citation>
    <scope>NUCLEOTIDE SEQUENCE [LARGE SCALE GENOMIC DNA]</scope>
    <source>
        <strain evidence="7">HaeL-2018</strain>
    </source>
</reference>
<dbReference type="InterPro" id="IPR019787">
    <property type="entry name" value="Znf_PHD-finger"/>
</dbReference>
<keyword evidence="3" id="KW-0862">Zinc</keyword>
<comment type="caution">
    <text evidence="7">The sequence shown here is derived from an EMBL/GenBank/DDBJ whole genome shotgun (WGS) entry which is preliminary data.</text>
</comment>
<dbReference type="OrthoDB" id="6509517at2759"/>
<keyword evidence="2 4" id="KW-0863">Zinc-finger</keyword>
<sequence length="758" mass="83818">MFFFFFFLRVRLRLFHGICIHFLLLLLVLSRAFTSSPHPDAPGLRGYGIFIVGADAQRATGCFPGLPSKPNALVLARLRHSAVCLLFCVGTEWLAHSSLLLSGDVASNPGPHPVCTRCMKRVLDFQAALCCDICDNWFHRACVYVSLPDYRKLGSSNSPWYCLGCSLPDFADDLFGDSAASAHAPSRAPDSAPSDRPRSSHKATTFWYGNCRSVRNKLPDLRAHVSSLPQCSVVLLSETWLDASVTDDELFNTDEYIVFRRDRGGRGGGVLAAFPTSARVFRRTDLEHSELEALFVELYLPRRVVLVCCVYSPPSSREASYRLLDASLRAASKKNYSDTLIFGDFNAHVDWFGHDDPIPRDQPDDLLLDIVSSAGLTQACVSPTYTTRDGAASFLDLLFVTDPTRVLSCETTEGLAGSDHLGMELTYAATLPRKGHHARALWKFGQTDHGHLAHLAHLAPWCITTSGTDSLRDFDLWCDLVEAIQRECVPLRACSSKRRYCPWITADIMKAARIKRALFKKASRSHCPDALKAAKDHQRLLKASIHVAHRRYIASIAEKAKDDPKAFWSYVHRLRTSRQQRSFKANGKVVDAPEEVAALFAEHFSSVYRHSDGPLPPVTAARSSSPPSSVSPTLESVTFTPESVSAAIAKIKPSQSPGPDHIAPIFFKLTAQHTLPSLTKVLQALFDAGAVPDAWKRALVAIVHKGKGNQRTSPSTIDQFNNVHHLPHIRTRCERATPRLPGAHQLLVQRPARVPPQS</sequence>
<dbReference type="PROSITE" id="PS50016">
    <property type="entry name" value="ZF_PHD_2"/>
    <property type="match status" value="1"/>
</dbReference>
<evidence type="ECO:0000256" key="4">
    <source>
        <dbReference type="PROSITE-ProRule" id="PRU00146"/>
    </source>
</evidence>
<dbReference type="EMBL" id="JABSTR010000001">
    <property type="protein sequence ID" value="KAH9360423.1"/>
    <property type="molecule type" value="Genomic_DNA"/>
</dbReference>
<dbReference type="InterPro" id="IPR013083">
    <property type="entry name" value="Znf_RING/FYVE/PHD"/>
</dbReference>
<dbReference type="SUPFAM" id="SSF57903">
    <property type="entry name" value="FYVE/PHD zinc finger"/>
    <property type="match status" value="1"/>
</dbReference>
<feature type="compositionally biased region" description="Low complexity" evidence="5">
    <location>
        <begin position="181"/>
        <end position="192"/>
    </location>
</feature>
<accession>A0A9J6FCA5</accession>
<dbReference type="InterPro" id="IPR005135">
    <property type="entry name" value="Endo/exonuclease/phosphatase"/>
</dbReference>
<evidence type="ECO:0000256" key="3">
    <source>
        <dbReference type="ARBA" id="ARBA00022833"/>
    </source>
</evidence>
<dbReference type="SUPFAM" id="SSF56219">
    <property type="entry name" value="DNase I-like"/>
    <property type="match status" value="1"/>
</dbReference>
<keyword evidence="1" id="KW-0479">Metal-binding</keyword>
<dbReference type="InterPro" id="IPR011011">
    <property type="entry name" value="Znf_FYVE_PHD"/>
</dbReference>
<proteinExistence type="predicted"/>
<dbReference type="PROSITE" id="PS01359">
    <property type="entry name" value="ZF_PHD_1"/>
    <property type="match status" value="1"/>
</dbReference>
<dbReference type="GO" id="GO:0061343">
    <property type="term" value="P:cell adhesion involved in heart morphogenesis"/>
    <property type="evidence" value="ECO:0007669"/>
    <property type="project" value="TreeGrafter"/>
</dbReference>
<dbReference type="GO" id="GO:0007508">
    <property type="term" value="P:larval heart development"/>
    <property type="evidence" value="ECO:0007669"/>
    <property type="project" value="TreeGrafter"/>
</dbReference>
<dbReference type="InterPro" id="IPR001965">
    <property type="entry name" value="Znf_PHD"/>
</dbReference>
<dbReference type="PANTHER" id="PTHR33395">
    <property type="entry name" value="TRANSCRIPTASE, PUTATIVE-RELATED-RELATED"/>
    <property type="match status" value="1"/>
</dbReference>
<evidence type="ECO:0000313" key="7">
    <source>
        <dbReference type="EMBL" id="KAH9360423.1"/>
    </source>
</evidence>
<dbReference type="GO" id="GO:0031012">
    <property type="term" value="C:extracellular matrix"/>
    <property type="evidence" value="ECO:0007669"/>
    <property type="project" value="TreeGrafter"/>
</dbReference>
<protein>
    <recommendedName>
        <fullName evidence="6">PHD-type domain-containing protein</fullName>
    </recommendedName>
</protein>
<evidence type="ECO:0000256" key="1">
    <source>
        <dbReference type="ARBA" id="ARBA00022723"/>
    </source>
</evidence>
<dbReference type="Proteomes" id="UP000821853">
    <property type="component" value="Chromosome 1"/>
</dbReference>
<feature type="region of interest" description="Disordered" evidence="5">
    <location>
        <begin position="181"/>
        <end position="202"/>
    </location>
</feature>
<dbReference type="GO" id="GO:0008270">
    <property type="term" value="F:zinc ion binding"/>
    <property type="evidence" value="ECO:0007669"/>
    <property type="project" value="UniProtKB-KW"/>
</dbReference>
<name>A0A9J6FCA5_HAELO</name>
<organism evidence="7 8">
    <name type="scientific">Haemaphysalis longicornis</name>
    <name type="common">Bush tick</name>
    <dbReference type="NCBI Taxonomy" id="44386"/>
    <lineage>
        <taxon>Eukaryota</taxon>
        <taxon>Metazoa</taxon>
        <taxon>Ecdysozoa</taxon>
        <taxon>Arthropoda</taxon>
        <taxon>Chelicerata</taxon>
        <taxon>Arachnida</taxon>
        <taxon>Acari</taxon>
        <taxon>Parasitiformes</taxon>
        <taxon>Ixodida</taxon>
        <taxon>Ixodoidea</taxon>
        <taxon>Ixodidae</taxon>
        <taxon>Haemaphysalinae</taxon>
        <taxon>Haemaphysalis</taxon>
    </lineage>
</organism>
<dbReference type="PANTHER" id="PTHR33395:SF22">
    <property type="entry name" value="REVERSE TRANSCRIPTASE DOMAIN-CONTAINING PROTEIN"/>
    <property type="match status" value="1"/>
</dbReference>
<dbReference type="GO" id="GO:0003824">
    <property type="term" value="F:catalytic activity"/>
    <property type="evidence" value="ECO:0007669"/>
    <property type="project" value="InterPro"/>
</dbReference>
<dbReference type="Pfam" id="PF14529">
    <property type="entry name" value="Exo_endo_phos_2"/>
    <property type="match status" value="1"/>
</dbReference>
<dbReference type="InterPro" id="IPR019786">
    <property type="entry name" value="Zinc_finger_PHD-type_CS"/>
</dbReference>
<dbReference type="SMART" id="SM00249">
    <property type="entry name" value="PHD"/>
    <property type="match status" value="1"/>
</dbReference>
<dbReference type="Gene3D" id="3.30.40.10">
    <property type="entry name" value="Zinc/RING finger domain, C3HC4 (zinc finger)"/>
    <property type="match status" value="1"/>
</dbReference>
<feature type="domain" description="PHD-type" evidence="6">
    <location>
        <begin position="112"/>
        <end position="168"/>
    </location>
</feature>
<dbReference type="Gene3D" id="3.60.10.10">
    <property type="entry name" value="Endonuclease/exonuclease/phosphatase"/>
    <property type="match status" value="1"/>
</dbReference>
<dbReference type="AlphaFoldDB" id="A0A9J6FCA5"/>
<evidence type="ECO:0000313" key="8">
    <source>
        <dbReference type="Proteomes" id="UP000821853"/>
    </source>
</evidence>